<evidence type="ECO:0000313" key="2">
    <source>
        <dbReference type="EMBL" id="QNO15282.1"/>
    </source>
</evidence>
<dbReference type="KEGG" id="acae:HYG86_11165"/>
<feature type="transmembrane region" description="Helical" evidence="1">
    <location>
        <begin position="214"/>
        <end position="240"/>
    </location>
</feature>
<keyword evidence="3" id="KW-1185">Reference proteome</keyword>
<evidence type="ECO:0000313" key="3">
    <source>
        <dbReference type="Proteomes" id="UP000516160"/>
    </source>
</evidence>
<dbReference type="Proteomes" id="UP000516160">
    <property type="component" value="Chromosome"/>
</dbReference>
<feature type="transmembrane region" description="Helical" evidence="1">
    <location>
        <begin position="156"/>
        <end position="177"/>
    </location>
</feature>
<name>A0A7G9W9C0_ALKCA</name>
<sequence length="248" mass="28830">MAFFMPYFSIHSSFNNEIRDVLMAYSPSEVSIKEILVEDSDLRVIHFEDLRDITGTIFSTSLLSNRINGEEDVMFFSSFDYMLNNNVNDGNTIERFGINGIYSGYFPLDHPYGENFLVMVSNSVEELHIRGEIREWSMKEEYQTNFFPRGFRGSKLWSFLFFTGSIYLVFGVCGLLIDTPASYLKDNFMRMGIVSMSILLSILIYGVFYNSYDYYTIIWSTIIAISANLLMILPLTMLWFGKKIYKRV</sequence>
<keyword evidence="1" id="KW-0472">Membrane</keyword>
<dbReference type="RefSeq" id="WP_213165646.1">
    <property type="nucleotide sequence ID" value="NZ_CP058559.1"/>
</dbReference>
<feature type="transmembrane region" description="Helical" evidence="1">
    <location>
        <begin position="189"/>
        <end position="208"/>
    </location>
</feature>
<reference evidence="2 3" key="1">
    <citation type="submission" date="2020-07" db="EMBL/GenBank/DDBJ databases">
        <title>Alkalicella. sp. LB2 genome.</title>
        <authorList>
            <person name="Postec A."/>
            <person name="Quemeneur M."/>
        </authorList>
    </citation>
    <scope>NUCLEOTIDE SEQUENCE [LARGE SCALE GENOMIC DNA]</scope>
    <source>
        <strain evidence="2 3">LB2</strain>
    </source>
</reference>
<dbReference type="AlphaFoldDB" id="A0A7G9W9C0"/>
<keyword evidence="1" id="KW-1133">Transmembrane helix</keyword>
<evidence type="ECO:0000256" key="1">
    <source>
        <dbReference type="SAM" id="Phobius"/>
    </source>
</evidence>
<gene>
    <name evidence="2" type="ORF">HYG86_11165</name>
</gene>
<dbReference type="EMBL" id="CP058559">
    <property type="protein sequence ID" value="QNO15282.1"/>
    <property type="molecule type" value="Genomic_DNA"/>
</dbReference>
<keyword evidence="1" id="KW-0812">Transmembrane</keyword>
<proteinExistence type="predicted"/>
<organism evidence="2 3">
    <name type="scientific">Alkalicella caledoniensis</name>
    <dbReference type="NCBI Taxonomy" id="2731377"/>
    <lineage>
        <taxon>Bacteria</taxon>
        <taxon>Bacillati</taxon>
        <taxon>Bacillota</taxon>
        <taxon>Clostridia</taxon>
        <taxon>Eubacteriales</taxon>
        <taxon>Proteinivoracaceae</taxon>
        <taxon>Alkalicella</taxon>
    </lineage>
</organism>
<accession>A0A7G9W9C0</accession>
<protein>
    <submittedName>
        <fullName evidence="2">Uncharacterized protein</fullName>
    </submittedName>
</protein>